<reference evidence="3" key="1">
    <citation type="submission" date="2016-05" db="EMBL/GenBank/DDBJ databases">
        <title>Comparative genomics of biotechnologically important yeasts.</title>
        <authorList>
            <consortium name="DOE Joint Genome Institute"/>
            <person name="Riley R."/>
            <person name="Haridas S."/>
            <person name="Wolfe K.H."/>
            <person name="Lopes M.R."/>
            <person name="Hittinger C.T."/>
            <person name="Goker M."/>
            <person name="Salamov A."/>
            <person name="Wisecaver J."/>
            <person name="Long T.M."/>
            <person name="Aerts A.L."/>
            <person name="Barry K."/>
            <person name="Choi C."/>
            <person name="Clum A."/>
            <person name="Coughlan A.Y."/>
            <person name="Deshpande S."/>
            <person name="Douglass A.P."/>
            <person name="Hanson S.J."/>
            <person name="Klenk H.-P."/>
            <person name="Labutti K."/>
            <person name="Lapidus A."/>
            <person name="Lindquist E."/>
            <person name="Lipzen A."/>
            <person name="Meier-Kolthoff J.P."/>
            <person name="Ohm R.A."/>
            <person name="Otillar R.P."/>
            <person name="Pangilinan J."/>
            <person name="Peng Y."/>
            <person name="Rokas A."/>
            <person name="Rosa C.A."/>
            <person name="Scheuner C."/>
            <person name="Sibirny A.A."/>
            <person name="Slot J.C."/>
            <person name="Stielow J.B."/>
            <person name="Sun H."/>
            <person name="Kurtzman C.P."/>
            <person name="Blackwell M."/>
            <person name="Grigoriev I.V."/>
            <person name="Jeffries T.W."/>
        </authorList>
    </citation>
    <scope>NUCLEOTIDE SEQUENCE [LARGE SCALE GENOMIC DNA]</scope>
    <source>
        <strain evidence="3">NRRL Y-17324</strain>
    </source>
</reference>
<dbReference type="Gene3D" id="3.40.800.20">
    <property type="entry name" value="Histone deacetylase domain"/>
    <property type="match status" value="1"/>
</dbReference>
<accession>A0A1E4SE60</accession>
<organism evidence="2 3">
    <name type="scientific">Suhomyces tanzawaensis NRRL Y-17324</name>
    <dbReference type="NCBI Taxonomy" id="984487"/>
    <lineage>
        <taxon>Eukaryota</taxon>
        <taxon>Fungi</taxon>
        <taxon>Dikarya</taxon>
        <taxon>Ascomycota</taxon>
        <taxon>Saccharomycotina</taxon>
        <taxon>Pichiomycetes</taxon>
        <taxon>Debaryomycetaceae</taxon>
        <taxon>Suhomyces</taxon>
    </lineage>
</organism>
<dbReference type="GO" id="GO:0004407">
    <property type="term" value="F:histone deacetylase activity"/>
    <property type="evidence" value="ECO:0007669"/>
    <property type="project" value="TreeGrafter"/>
</dbReference>
<dbReference type="SUPFAM" id="SSF52768">
    <property type="entry name" value="Arginase/deacetylase"/>
    <property type="match status" value="1"/>
</dbReference>
<dbReference type="InterPro" id="IPR023696">
    <property type="entry name" value="Ureohydrolase_dom_sf"/>
</dbReference>
<dbReference type="STRING" id="984487.A0A1E4SE60"/>
<evidence type="ECO:0000313" key="3">
    <source>
        <dbReference type="Proteomes" id="UP000094285"/>
    </source>
</evidence>
<dbReference type="GO" id="GO:0070210">
    <property type="term" value="C:Rpd3L-Expanded complex"/>
    <property type="evidence" value="ECO:0007669"/>
    <property type="project" value="TreeGrafter"/>
</dbReference>
<dbReference type="PANTHER" id="PTHR10625">
    <property type="entry name" value="HISTONE DEACETYLASE HDAC1-RELATED"/>
    <property type="match status" value="1"/>
</dbReference>
<gene>
    <name evidence="2" type="ORF">CANTADRAFT_54795</name>
</gene>
<dbReference type="Proteomes" id="UP000094285">
    <property type="component" value="Unassembled WGS sequence"/>
</dbReference>
<evidence type="ECO:0000259" key="1">
    <source>
        <dbReference type="Pfam" id="PF00850"/>
    </source>
</evidence>
<feature type="domain" description="Histone deacetylase" evidence="1">
    <location>
        <begin position="27"/>
        <end position="326"/>
    </location>
</feature>
<evidence type="ECO:0000313" key="2">
    <source>
        <dbReference type="EMBL" id="ODV77811.1"/>
    </source>
</evidence>
<dbReference type="Pfam" id="PF00850">
    <property type="entry name" value="Hist_deacetyl"/>
    <property type="match status" value="1"/>
</dbReference>
<dbReference type="GO" id="GO:0045944">
    <property type="term" value="P:positive regulation of transcription by RNA polymerase II"/>
    <property type="evidence" value="ECO:0007669"/>
    <property type="project" value="EnsemblFungi"/>
</dbReference>
<dbReference type="AlphaFoldDB" id="A0A1E4SE60"/>
<proteinExistence type="predicted"/>
<dbReference type="CDD" id="cd11680">
    <property type="entry name" value="HDAC_Hos1"/>
    <property type="match status" value="1"/>
</dbReference>
<dbReference type="RefSeq" id="XP_020062933.1">
    <property type="nucleotide sequence ID" value="XM_020210368.1"/>
</dbReference>
<protein>
    <submittedName>
        <fullName evidence="2">Histone deacetylase</fullName>
    </submittedName>
</protein>
<dbReference type="GO" id="GO:0031507">
    <property type="term" value="P:heterochromatin formation"/>
    <property type="evidence" value="ECO:0007669"/>
    <property type="project" value="TreeGrafter"/>
</dbReference>
<dbReference type="InterPro" id="IPR023801">
    <property type="entry name" value="His_deacetylse_dom"/>
</dbReference>
<dbReference type="OrthoDB" id="73273at2759"/>
<dbReference type="InterPro" id="IPR000286">
    <property type="entry name" value="HDACs"/>
</dbReference>
<sequence>MSGPEPEVKRKVWITSDEFAKLVDLLPSNIGRQSLVMSLIKAFGLHLKCESTISIPMIHRSELESYHDSNFIDCLFRNRPNLDLQAEDEDKISDQDLCEQYGLLYDCYPFPFMREYVKIVASSTIASAKTLIRERSEKHQNVVINWYGGRHHCFKRKAAGFCYVNDIVLGILHLRKSFGKVFYLDLDLHHGDGVENAYQFSKNVLTCSIHRYDLGFYPGTGSLESSTLGKYNIPTKKGLSDKSLMQIVEEIVLPIVLKFKPDVVVIQSGCDGLGTDSHGEWNLTIKGFTSVVEKLMQALSPIPILVLGGGGYNHIETAKCWTYLTRNVLQVQEEWDLIPEHTMLDSYESSGFQFWTSENEAPKRMKDENTNGYLRGLRESLLAII</sequence>
<dbReference type="GeneID" id="30984504"/>
<dbReference type="PANTHER" id="PTHR10625:SF10">
    <property type="entry name" value="HISTONE DEACETYLASE HDAC1"/>
    <property type="match status" value="1"/>
</dbReference>
<dbReference type="EMBL" id="KV453914">
    <property type="protein sequence ID" value="ODV77811.1"/>
    <property type="molecule type" value="Genomic_DNA"/>
</dbReference>
<dbReference type="InterPro" id="IPR037138">
    <property type="entry name" value="His_deacetylse_dom_sf"/>
</dbReference>
<dbReference type="PRINTS" id="PR01270">
    <property type="entry name" value="HDASUPER"/>
</dbReference>
<name>A0A1E4SE60_9ASCO</name>
<keyword evidence="3" id="KW-1185">Reference proteome</keyword>